<dbReference type="InterPro" id="IPR000182">
    <property type="entry name" value="GNAT_dom"/>
</dbReference>
<name>A0A963YQS3_9PROT</name>
<dbReference type="EMBL" id="JAESVB010000002">
    <property type="protein sequence ID" value="MCB8874808.1"/>
    <property type="molecule type" value="Genomic_DNA"/>
</dbReference>
<evidence type="ECO:0000313" key="3">
    <source>
        <dbReference type="Proteomes" id="UP000708298"/>
    </source>
</evidence>
<dbReference type="Pfam" id="PF00583">
    <property type="entry name" value="Acetyltransf_1"/>
    <property type="match status" value="1"/>
</dbReference>
<evidence type="ECO:0000313" key="2">
    <source>
        <dbReference type="EMBL" id="MCB8874808.1"/>
    </source>
</evidence>
<reference evidence="2" key="1">
    <citation type="journal article" date="2021" name="Microorganisms">
        <title>Acidisoma silvae sp. nov. and Acidisomacellulosilytica sp. nov., Two Acidophilic Bacteria Isolated from Decaying Wood, Hydrolyzing Cellulose and Producing Poly-3-hydroxybutyrate.</title>
        <authorList>
            <person name="Mieszkin S."/>
            <person name="Pouder E."/>
            <person name="Uroz S."/>
            <person name="Simon-Colin C."/>
            <person name="Alain K."/>
        </authorList>
    </citation>
    <scope>NUCLEOTIDE SEQUENCE</scope>
    <source>
        <strain evidence="2">HW T2.11</strain>
    </source>
</reference>
<protein>
    <submittedName>
        <fullName evidence="2">GNAT family N-acetyltransferase</fullName>
    </submittedName>
</protein>
<accession>A0A963YQS3</accession>
<dbReference type="PROSITE" id="PS51186">
    <property type="entry name" value="GNAT"/>
    <property type="match status" value="1"/>
</dbReference>
<dbReference type="CDD" id="cd04301">
    <property type="entry name" value="NAT_SF"/>
    <property type="match status" value="1"/>
</dbReference>
<sequence length="170" mass="19281">MTERPTSPVPQLPPNATVRQWRAPSNDAYRDLQMKVGHPYLWWLRRVMPEAELAAILRNPQLAINVLYIDDNPAGFYELDAGHWPFINLNYFGLMPHAVGRGLGSAFLRHAVENAWSGPIRGMTVNTCTADHPRALPAYERAGFSRTRAIKEIWSIPDRLGFTIPDHLKV</sequence>
<keyword evidence="3" id="KW-1185">Reference proteome</keyword>
<dbReference type="Proteomes" id="UP000708298">
    <property type="component" value="Unassembled WGS sequence"/>
</dbReference>
<dbReference type="Gene3D" id="3.40.630.30">
    <property type="match status" value="1"/>
</dbReference>
<dbReference type="AlphaFoldDB" id="A0A963YQS3"/>
<dbReference type="SUPFAM" id="SSF55729">
    <property type="entry name" value="Acyl-CoA N-acyltransferases (Nat)"/>
    <property type="match status" value="1"/>
</dbReference>
<feature type="domain" description="N-acetyltransferase" evidence="1">
    <location>
        <begin position="27"/>
        <end position="165"/>
    </location>
</feature>
<organism evidence="2 3">
    <name type="scientific">Acidisoma silvae</name>
    <dbReference type="NCBI Taxonomy" id="2802396"/>
    <lineage>
        <taxon>Bacteria</taxon>
        <taxon>Pseudomonadati</taxon>
        <taxon>Pseudomonadota</taxon>
        <taxon>Alphaproteobacteria</taxon>
        <taxon>Acetobacterales</taxon>
        <taxon>Acidocellaceae</taxon>
        <taxon>Acidisoma</taxon>
    </lineage>
</organism>
<evidence type="ECO:0000259" key="1">
    <source>
        <dbReference type="PROSITE" id="PS51186"/>
    </source>
</evidence>
<proteinExistence type="predicted"/>
<reference evidence="2" key="2">
    <citation type="submission" date="2021-01" db="EMBL/GenBank/DDBJ databases">
        <authorList>
            <person name="Mieszkin S."/>
            <person name="Pouder E."/>
            <person name="Alain K."/>
        </authorList>
    </citation>
    <scope>NUCLEOTIDE SEQUENCE</scope>
    <source>
        <strain evidence="2">HW T2.11</strain>
    </source>
</reference>
<gene>
    <name evidence="2" type="ORF">ASILVAE211_06410</name>
</gene>
<comment type="caution">
    <text evidence="2">The sequence shown here is derived from an EMBL/GenBank/DDBJ whole genome shotgun (WGS) entry which is preliminary data.</text>
</comment>
<dbReference type="GO" id="GO:0016747">
    <property type="term" value="F:acyltransferase activity, transferring groups other than amino-acyl groups"/>
    <property type="evidence" value="ECO:0007669"/>
    <property type="project" value="InterPro"/>
</dbReference>
<dbReference type="InterPro" id="IPR016181">
    <property type="entry name" value="Acyl_CoA_acyltransferase"/>
</dbReference>